<organism evidence="2 3">
    <name type="scientific">Sedimentibacter saalensis</name>
    <dbReference type="NCBI Taxonomy" id="130788"/>
    <lineage>
        <taxon>Bacteria</taxon>
        <taxon>Bacillati</taxon>
        <taxon>Bacillota</taxon>
        <taxon>Tissierellia</taxon>
        <taxon>Sedimentibacter</taxon>
    </lineage>
</organism>
<dbReference type="Proteomes" id="UP000315343">
    <property type="component" value="Unassembled WGS sequence"/>
</dbReference>
<gene>
    <name evidence="2" type="ORF">LY60_01778</name>
</gene>
<feature type="compositionally biased region" description="Basic and acidic residues" evidence="1">
    <location>
        <begin position="234"/>
        <end position="269"/>
    </location>
</feature>
<sequence>MGNSQLPGMVSKLSGPTKNVAASLISDPHKIENVIGMVRTFAPLASPQTVSKVNTYLPLAEKTSTLLGMYSFLNRAQTFKPLEPLNASTPAEKLSALMKSGNIPVAKLAQPLIANNMEKVMGGMAMNMLKNGNLGDILSSFANQQSGTKNSGNGGLDLNNLDLNSLMETFMPIINNMSNQEEKVPEKQAEKSPEIKTERKQRTSRQDVHAPKKDTTPSVIFNETSLPDYDAEPLPEHEYNDNQYEDHQDNHDVSLHEEINDQSQRENHTPIKIRHKRRR</sequence>
<feature type="region of interest" description="Disordered" evidence="1">
    <location>
        <begin position="178"/>
        <end position="279"/>
    </location>
</feature>
<keyword evidence="3" id="KW-1185">Reference proteome</keyword>
<feature type="compositionally biased region" description="Basic and acidic residues" evidence="1">
    <location>
        <begin position="180"/>
        <end position="215"/>
    </location>
</feature>
<name>A0A562JBA1_9FIRM</name>
<dbReference type="EMBL" id="VLKH01000004">
    <property type="protein sequence ID" value="TWH80516.1"/>
    <property type="molecule type" value="Genomic_DNA"/>
</dbReference>
<evidence type="ECO:0000313" key="2">
    <source>
        <dbReference type="EMBL" id="TWH80516.1"/>
    </source>
</evidence>
<dbReference type="AlphaFoldDB" id="A0A562JBA1"/>
<dbReference type="RefSeq" id="WP_312831768.1">
    <property type="nucleotide sequence ID" value="NZ_DAMBUX010000003.1"/>
</dbReference>
<comment type="caution">
    <text evidence="2">The sequence shown here is derived from an EMBL/GenBank/DDBJ whole genome shotgun (WGS) entry which is preliminary data.</text>
</comment>
<evidence type="ECO:0000256" key="1">
    <source>
        <dbReference type="SAM" id="MobiDB-lite"/>
    </source>
</evidence>
<protein>
    <submittedName>
        <fullName evidence="2">Uncharacterized protein</fullName>
    </submittedName>
</protein>
<feature type="compositionally biased region" description="Polar residues" evidence="1">
    <location>
        <begin position="216"/>
        <end position="225"/>
    </location>
</feature>
<reference evidence="2 3" key="1">
    <citation type="submission" date="2019-07" db="EMBL/GenBank/DDBJ databases">
        <title>Genomic Encyclopedia of Type Strains, Phase I: the one thousand microbial genomes (KMG-I) project.</title>
        <authorList>
            <person name="Kyrpides N."/>
        </authorList>
    </citation>
    <scope>NUCLEOTIDE SEQUENCE [LARGE SCALE GENOMIC DNA]</scope>
    <source>
        <strain evidence="2 3">DSM 13558</strain>
    </source>
</reference>
<evidence type="ECO:0000313" key="3">
    <source>
        <dbReference type="Proteomes" id="UP000315343"/>
    </source>
</evidence>
<proteinExistence type="predicted"/>
<accession>A0A562JBA1</accession>